<evidence type="ECO:0000313" key="10">
    <source>
        <dbReference type="Proteomes" id="UP000314986"/>
    </source>
</evidence>
<evidence type="ECO:0000259" key="8">
    <source>
        <dbReference type="Pfam" id="PF07810"/>
    </source>
</evidence>
<dbReference type="AlphaFoldDB" id="A0A4W3JUV6"/>
<evidence type="ECO:0000256" key="5">
    <source>
        <dbReference type="ARBA" id="ARBA00023136"/>
    </source>
</evidence>
<reference evidence="9" key="4">
    <citation type="submission" date="2025-08" db="UniProtKB">
        <authorList>
            <consortium name="Ensembl"/>
        </authorList>
    </citation>
    <scope>IDENTIFICATION</scope>
</reference>
<feature type="transmembrane region" description="Helical" evidence="6">
    <location>
        <begin position="359"/>
        <end position="383"/>
    </location>
</feature>
<keyword evidence="4 6" id="KW-1133">Transmembrane helix</keyword>
<evidence type="ECO:0000256" key="6">
    <source>
        <dbReference type="RuleBase" id="RU310713"/>
    </source>
</evidence>
<reference evidence="10" key="1">
    <citation type="journal article" date="2006" name="Science">
        <title>Ancient noncoding elements conserved in the human genome.</title>
        <authorList>
            <person name="Venkatesh B."/>
            <person name="Kirkness E.F."/>
            <person name="Loh Y.H."/>
            <person name="Halpern A.L."/>
            <person name="Lee A.P."/>
            <person name="Johnson J."/>
            <person name="Dandona N."/>
            <person name="Viswanathan L.D."/>
            <person name="Tay A."/>
            <person name="Venter J.C."/>
            <person name="Strausberg R.L."/>
            <person name="Brenner S."/>
        </authorList>
    </citation>
    <scope>NUCLEOTIDE SEQUENCE [LARGE SCALE GENOMIC DNA]</scope>
</reference>
<comment type="similarity">
    <text evidence="2 6">Belongs to the TMC family.</text>
</comment>
<proteinExistence type="inferred from homology"/>
<gene>
    <name evidence="9" type="primary">LOC103175530</name>
</gene>
<feature type="transmembrane region" description="Helical" evidence="6">
    <location>
        <begin position="269"/>
        <end position="290"/>
    </location>
</feature>
<feature type="transmembrane region" description="Helical" evidence="6">
    <location>
        <begin position="534"/>
        <end position="559"/>
    </location>
</feature>
<evidence type="ECO:0000313" key="9">
    <source>
        <dbReference type="Ensembl" id="ENSCMIP00000046597.1"/>
    </source>
</evidence>
<dbReference type="PANTHER" id="PTHR23302">
    <property type="entry name" value="TRANSMEMBRANE CHANNEL-RELATED"/>
    <property type="match status" value="1"/>
</dbReference>
<evidence type="ECO:0000256" key="3">
    <source>
        <dbReference type="ARBA" id="ARBA00022692"/>
    </source>
</evidence>
<keyword evidence="5 6" id="KW-0472">Membrane</keyword>
<dbReference type="InterPro" id="IPR012496">
    <property type="entry name" value="TMC_dom"/>
</dbReference>
<name>A0A4W3JUV6_CALMI</name>
<dbReference type="PANTHER" id="PTHR23302:SF4">
    <property type="entry name" value="TRANSMEMBRANE CHANNEL-LIKE PROTEIN 6"/>
    <property type="match status" value="1"/>
</dbReference>
<sequence>MEQLGDTRTKELVCFLSPNRKGTEGEDLYECYDAATLKVLSSMPSRTIGRSRGAIISEYCNRTLKLRKRKTRPSVKEISRSMRPSIRDQSALDDRHEEEKRQLVRELENITESQRNKILQEMPLCLSMKLDLRLVTVNGTVSSDFQVCCGAQRRWYGFLSFLHSLQLWQMTQKQISGRFGMGVLSYFIFLKILLMFNIFLFALNLLFIVIPQATQPPAVTQSKFTGLELLTGAGKFTETILYYGYYTNSSLNSNCTTSSCFSIPYNMPIAYVYTLGAAFFITCIILVYSVSKAFGESFRVGSTYRDLAVKLFCSWDFKVTQKKSIEVQYENISTQLKEILSDLRTNTSRLSTWEKLRNIAIHMFGWLICFGSAIGCAIGVYYFSEQILEVSLMNIHNTATSKQELDSSLLALPIVVSFINLVLPYFYNLIGSVEKYELPQLQVYVAITRGLKDWLFCSVNQMLTPAFVFFLCQCWETFVGQELYRLVVVDFIFIVLDTIFGEFVWRLISMKLHKKKPEFDIARNVLELIYGQTLIWLGLLYSPLLPAIQIIKFLFVFYIKKHSLMRNCEAPSKRWGASHMMTVFITLLCFPSFLGAVVAYTYTIWSIKPSNACGPFRSLNTIYESAKNWVNQLAKTDSRLYWFSYIHRSLVDNPFIFLVGSAILMIVIYFHWQVVDGQRKIIKLLYEQIANEGEDKKFLINKLKGMNSKKSKSAKQRQDHQEEDEVTISFLHIF</sequence>
<feature type="region of interest" description="Disordered" evidence="7">
    <location>
        <begin position="71"/>
        <end position="96"/>
    </location>
</feature>
<feature type="transmembrane region" description="Helical" evidence="6">
    <location>
        <begin position="655"/>
        <end position="675"/>
    </location>
</feature>
<dbReference type="Ensembl" id="ENSCMIT00000047259.1">
    <property type="protein sequence ID" value="ENSCMIP00000046597.1"/>
    <property type="gene ID" value="ENSCMIG00000019154.1"/>
</dbReference>
<comment type="subcellular location">
    <subcellularLocation>
        <location evidence="1 6">Membrane</location>
        <topology evidence="1 6">Multi-pass membrane protein</topology>
    </subcellularLocation>
</comment>
<keyword evidence="10" id="KW-1185">Reference proteome</keyword>
<reference evidence="10" key="2">
    <citation type="journal article" date="2007" name="PLoS Biol.">
        <title>Survey sequencing and comparative analysis of the elephant shark (Callorhinchus milii) genome.</title>
        <authorList>
            <person name="Venkatesh B."/>
            <person name="Kirkness E.F."/>
            <person name="Loh Y.H."/>
            <person name="Halpern A.L."/>
            <person name="Lee A.P."/>
            <person name="Johnson J."/>
            <person name="Dandona N."/>
            <person name="Viswanathan L.D."/>
            <person name="Tay A."/>
            <person name="Venter J.C."/>
            <person name="Strausberg R.L."/>
            <person name="Brenner S."/>
        </authorList>
    </citation>
    <scope>NUCLEOTIDE SEQUENCE [LARGE SCALE GENOMIC DNA]</scope>
</reference>
<dbReference type="GO" id="GO:0005886">
    <property type="term" value="C:plasma membrane"/>
    <property type="evidence" value="ECO:0007669"/>
    <property type="project" value="InterPro"/>
</dbReference>
<feature type="transmembrane region" description="Helical" evidence="6">
    <location>
        <begin position="410"/>
        <end position="430"/>
    </location>
</feature>
<dbReference type="Pfam" id="PF07810">
    <property type="entry name" value="TMC"/>
    <property type="match status" value="1"/>
</dbReference>
<reference evidence="9" key="5">
    <citation type="submission" date="2025-09" db="UniProtKB">
        <authorList>
            <consortium name="Ensembl"/>
        </authorList>
    </citation>
    <scope>IDENTIFICATION</scope>
</reference>
<reference evidence="10" key="3">
    <citation type="journal article" date="2014" name="Nature">
        <title>Elephant shark genome provides unique insights into gnathostome evolution.</title>
        <authorList>
            <consortium name="International Elephant Shark Genome Sequencing Consortium"/>
            <person name="Venkatesh B."/>
            <person name="Lee A.P."/>
            <person name="Ravi V."/>
            <person name="Maurya A.K."/>
            <person name="Lian M.M."/>
            <person name="Swann J.B."/>
            <person name="Ohta Y."/>
            <person name="Flajnik M.F."/>
            <person name="Sutoh Y."/>
            <person name="Kasahara M."/>
            <person name="Hoon S."/>
            <person name="Gangu V."/>
            <person name="Roy S.W."/>
            <person name="Irimia M."/>
            <person name="Korzh V."/>
            <person name="Kondrychyn I."/>
            <person name="Lim Z.W."/>
            <person name="Tay B.H."/>
            <person name="Tohari S."/>
            <person name="Kong K.W."/>
            <person name="Ho S."/>
            <person name="Lorente-Galdos B."/>
            <person name="Quilez J."/>
            <person name="Marques-Bonet T."/>
            <person name="Raney B.J."/>
            <person name="Ingham P.W."/>
            <person name="Tay A."/>
            <person name="Hillier L.W."/>
            <person name="Minx P."/>
            <person name="Boehm T."/>
            <person name="Wilson R.K."/>
            <person name="Brenner S."/>
            <person name="Warren W.C."/>
        </authorList>
    </citation>
    <scope>NUCLEOTIDE SEQUENCE [LARGE SCALE GENOMIC DNA]</scope>
</reference>
<evidence type="ECO:0000256" key="2">
    <source>
        <dbReference type="ARBA" id="ARBA00006510"/>
    </source>
</evidence>
<keyword evidence="3 6" id="KW-0812">Transmembrane</keyword>
<feature type="transmembrane region" description="Helical" evidence="6">
    <location>
        <begin position="486"/>
        <end position="508"/>
    </location>
</feature>
<accession>A0A4W3JUV6</accession>
<evidence type="ECO:0000256" key="7">
    <source>
        <dbReference type="SAM" id="MobiDB-lite"/>
    </source>
</evidence>
<organism evidence="9 10">
    <name type="scientific">Callorhinchus milii</name>
    <name type="common">Ghost shark</name>
    <dbReference type="NCBI Taxonomy" id="7868"/>
    <lineage>
        <taxon>Eukaryota</taxon>
        <taxon>Metazoa</taxon>
        <taxon>Chordata</taxon>
        <taxon>Craniata</taxon>
        <taxon>Vertebrata</taxon>
        <taxon>Chondrichthyes</taxon>
        <taxon>Holocephali</taxon>
        <taxon>Chimaeriformes</taxon>
        <taxon>Callorhinchidae</taxon>
        <taxon>Callorhinchus</taxon>
    </lineage>
</organism>
<dbReference type="Proteomes" id="UP000314986">
    <property type="component" value="Unassembled WGS sequence"/>
</dbReference>
<dbReference type="InterPro" id="IPR038900">
    <property type="entry name" value="TMC"/>
</dbReference>
<dbReference type="GO" id="GO:0008381">
    <property type="term" value="F:mechanosensitive monoatomic ion channel activity"/>
    <property type="evidence" value="ECO:0007669"/>
    <property type="project" value="TreeGrafter"/>
</dbReference>
<evidence type="ECO:0000256" key="4">
    <source>
        <dbReference type="ARBA" id="ARBA00022989"/>
    </source>
</evidence>
<feature type="domain" description="TMC" evidence="8">
    <location>
        <begin position="474"/>
        <end position="578"/>
    </location>
</feature>
<protein>
    <recommendedName>
        <fullName evidence="6">Transmembrane channel-like protein</fullName>
    </recommendedName>
</protein>
<feature type="transmembrane region" description="Helical" evidence="6">
    <location>
        <begin position="183"/>
        <end position="210"/>
    </location>
</feature>
<feature type="transmembrane region" description="Helical" evidence="6">
    <location>
        <begin position="580"/>
        <end position="602"/>
    </location>
</feature>
<evidence type="ECO:0000256" key="1">
    <source>
        <dbReference type="ARBA" id="ARBA00004141"/>
    </source>
</evidence>
<dbReference type="GeneTree" id="ENSGT01050000244894"/>